<organism evidence="2 3">
    <name type="scientific">Rhizoctonia solani AG-3 Rhs1AP</name>
    <dbReference type="NCBI Taxonomy" id="1086054"/>
    <lineage>
        <taxon>Eukaryota</taxon>
        <taxon>Fungi</taxon>
        <taxon>Dikarya</taxon>
        <taxon>Basidiomycota</taxon>
        <taxon>Agaricomycotina</taxon>
        <taxon>Agaricomycetes</taxon>
        <taxon>Cantharellales</taxon>
        <taxon>Ceratobasidiaceae</taxon>
        <taxon>Rhizoctonia</taxon>
    </lineage>
</organism>
<dbReference type="OrthoDB" id="3255341at2759"/>
<dbReference type="EMBL" id="JATN01000322">
    <property type="protein sequence ID" value="EUC56318.1"/>
    <property type="molecule type" value="Genomic_DNA"/>
</dbReference>
<gene>
    <name evidence="2" type="ORF">RSOL_171780</name>
</gene>
<accession>X8J1T7</accession>
<dbReference type="AlphaFoldDB" id="X8J1T7"/>
<dbReference type="Proteomes" id="UP000030108">
    <property type="component" value="Unassembled WGS sequence"/>
</dbReference>
<name>X8J1T7_9AGAM</name>
<reference evidence="3" key="1">
    <citation type="journal article" date="2014" name="Genome Announc.">
        <title>Draft genome sequence of the plant-pathogenic soil fungus Rhizoctonia solani anastomosis group 3 strain Rhs1AP.</title>
        <authorList>
            <person name="Cubeta M.A."/>
            <person name="Thomas E."/>
            <person name="Dean R.A."/>
            <person name="Jabaji S."/>
            <person name="Neate S.M."/>
            <person name="Tavantzis S."/>
            <person name="Toda T."/>
            <person name="Vilgalys R."/>
            <person name="Bharathan N."/>
            <person name="Fedorova-Abrams N."/>
            <person name="Pakala S.B."/>
            <person name="Pakala S.M."/>
            <person name="Zafar N."/>
            <person name="Joardar V."/>
            <person name="Losada L."/>
            <person name="Nierman W.C."/>
        </authorList>
    </citation>
    <scope>NUCLEOTIDE SEQUENCE [LARGE SCALE GENOMIC DNA]</scope>
    <source>
        <strain evidence="3">AG-3</strain>
    </source>
</reference>
<protein>
    <submittedName>
        <fullName evidence="2">Uncharacterized protein</fullName>
    </submittedName>
</protein>
<proteinExistence type="predicted"/>
<sequence length="114" mass="12240">MGIIWLTRSQGGDFVVLPSSNSSCLGGTSDAAGLSQRFQPGRQALAPRESAVPPLPEAAEQALPTQEQDHRTLEQRAEQLSPPELERLAALVARRLERVRGAPPQYQATEGIGV</sequence>
<evidence type="ECO:0000256" key="1">
    <source>
        <dbReference type="SAM" id="MobiDB-lite"/>
    </source>
</evidence>
<evidence type="ECO:0000313" key="3">
    <source>
        <dbReference type="Proteomes" id="UP000030108"/>
    </source>
</evidence>
<feature type="compositionally biased region" description="Basic and acidic residues" evidence="1">
    <location>
        <begin position="67"/>
        <end position="77"/>
    </location>
</feature>
<evidence type="ECO:0000313" key="2">
    <source>
        <dbReference type="EMBL" id="EUC56318.1"/>
    </source>
</evidence>
<comment type="caution">
    <text evidence="2">The sequence shown here is derived from an EMBL/GenBank/DDBJ whole genome shotgun (WGS) entry which is preliminary data.</text>
</comment>
<feature type="region of interest" description="Disordered" evidence="1">
    <location>
        <begin position="42"/>
        <end position="84"/>
    </location>
</feature>